<evidence type="ECO:0000256" key="1">
    <source>
        <dbReference type="ARBA" id="ARBA00004651"/>
    </source>
</evidence>
<comment type="similarity">
    <text evidence="7">Belongs to the binding-protein-dependent transport system permease family.</text>
</comment>
<evidence type="ECO:0000256" key="3">
    <source>
        <dbReference type="ARBA" id="ARBA00022475"/>
    </source>
</evidence>
<dbReference type="PROSITE" id="PS50928">
    <property type="entry name" value="ABC_TM1"/>
    <property type="match status" value="1"/>
</dbReference>
<feature type="transmembrane region" description="Helical" evidence="7">
    <location>
        <begin position="62"/>
        <end position="82"/>
    </location>
</feature>
<dbReference type="OrthoDB" id="2637002at2"/>
<keyword evidence="6 7" id="KW-0472">Membrane</keyword>
<keyword evidence="5 7" id="KW-1133">Transmembrane helix</keyword>
<dbReference type="PANTHER" id="PTHR43227:SF11">
    <property type="entry name" value="BLL4140 PROTEIN"/>
    <property type="match status" value="1"/>
</dbReference>
<dbReference type="CDD" id="cd06261">
    <property type="entry name" value="TM_PBP2"/>
    <property type="match status" value="1"/>
</dbReference>
<protein>
    <submittedName>
        <fullName evidence="9">Sugar ABC transporter permease</fullName>
    </submittedName>
</protein>
<proteinExistence type="inferred from homology"/>
<evidence type="ECO:0000256" key="7">
    <source>
        <dbReference type="RuleBase" id="RU363032"/>
    </source>
</evidence>
<evidence type="ECO:0000256" key="4">
    <source>
        <dbReference type="ARBA" id="ARBA00022692"/>
    </source>
</evidence>
<feature type="transmembrane region" description="Helical" evidence="7">
    <location>
        <begin position="5"/>
        <end position="25"/>
    </location>
</feature>
<reference evidence="9 10" key="1">
    <citation type="submission" date="2018-06" db="EMBL/GenBank/DDBJ databases">
        <title>Paenibacillus montanisoli sp. nov., isolated from mountain area soil.</title>
        <authorList>
            <person name="Wu M."/>
        </authorList>
    </citation>
    <scope>NUCLEOTIDE SEQUENCE [LARGE SCALE GENOMIC DNA]</scope>
    <source>
        <strain evidence="9 10">RA17</strain>
    </source>
</reference>
<evidence type="ECO:0000256" key="5">
    <source>
        <dbReference type="ARBA" id="ARBA00022989"/>
    </source>
</evidence>
<dbReference type="PANTHER" id="PTHR43227">
    <property type="entry name" value="BLL4140 PROTEIN"/>
    <property type="match status" value="1"/>
</dbReference>
<dbReference type="GO" id="GO:0055085">
    <property type="term" value="P:transmembrane transport"/>
    <property type="evidence" value="ECO:0007669"/>
    <property type="project" value="InterPro"/>
</dbReference>
<feature type="transmembrane region" description="Helical" evidence="7">
    <location>
        <begin position="192"/>
        <end position="213"/>
    </location>
</feature>
<organism evidence="9 10">
    <name type="scientific">Paenibacillus montanisoli</name>
    <dbReference type="NCBI Taxonomy" id="2081970"/>
    <lineage>
        <taxon>Bacteria</taxon>
        <taxon>Bacillati</taxon>
        <taxon>Bacillota</taxon>
        <taxon>Bacilli</taxon>
        <taxon>Bacillales</taxon>
        <taxon>Paenibacillaceae</taxon>
        <taxon>Paenibacillus</taxon>
    </lineage>
</organism>
<keyword evidence="3" id="KW-1003">Cell membrane</keyword>
<comment type="caution">
    <text evidence="9">The sequence shown here is derived from an EMBL/GenBank/DDBJ whole genome shotgun (WGS) entry which is preliminary data.</text>
</comment>
<feature type="transmembrane region" description="Helical" evidence="7">
    <location>
        <begin position="255"/>
        <end position="275"/>
    </location>
</feature>
<comment type="subcellular location">
    <subcellularLocation>
        <location evidence="1 7">Cell membrane</location>
        <topology evidence="1 7">Multi-pass membrane protein</topology>
    </subcellularLocation>
</comment>
<sequence>MVIPFILLVFAFNYIPLFGWIYAFYDYKPGIPLSQTEFVGLKFFKWAIEEKEDLLRVLTNTLALSFLSILASPLSVIFAILLNELRSKKFQKLVQTLTTLPNFISWIIVYSLAFFMFSSGGLVNEVLMRLGWIDEPTTVMGNAAATWWFQTAITIWKSLGWGAIIYLAAIAGIDQELYDAAKVDGAGRFQRIMAITVPGIMPTFFVLLLLNVASVLSNGASGFEQNFVFYNSLVADRIEALDYYVYRVGITTGEISFGTAIGIAKSLISILLLFLMNALSKKVRGHSVF</sequence>
<dbReference type="InterPro" id="IPR050809">
    <property type="entry name" value="UgpAE/MalFG_permease"/>
</dbReference>
<name>A0A328U2I8_9BACL</name>
<dbReference type="SUPFAM" id="SSF161098">
    <property type="entry name" value="MetI-like"/>
    <property type="match status" value="1"/>
</dbReference>
<evidence type="ECO:0000256" key="6">
    <source>
        <dbReference type="ARBA" id="ARBA00023136"/>
    </source>
</evidence>
<feature type="transmembrane region" description="Helical" evidence="7">
    <location>
        <begin position="103"/>
        <end position="127"/>
    </location>
</feature>
<feature type="transmembrane region" description="Helical" evidence="7">
    <location>
        <begin position="147"/>
        <end position="171"/>
    </location>
</feature>
<keyword evidence="10" id="KW-1185">Reference proteome</keyword>
<dbReference type="Gene3D" id="1.10.3720.10">
    <property type="entry name" value="MetI-like"/>
    <property type="match status" value="1"/>
</dbReference>
<accession>A0A328U2I8</accession>
<gene>
    <name evidence="9" type="ORF">DL346_11655</name>
</gene>
<dbReference type="Proteomes" id="UP000249260">
    <property type="component" value="Unassembled WGS sequence"/>
</dbReference>
<dbReference type="GO" id="GO:0005886">
    <property type="term" value="C:plasma membrane"/>
    <property type="evidence" value="ECO:0007669"/>
    <property type="project" value="UniProtKB-SubCell"/>
</dbReference>
<evidence type="ECO:0000313" key="9">
    <source>
        <dbReference type="EMBL" id="RAP76859.1"/>
    </source>
</evidence>
<keyword evidence="4 7" id="KW-0812">Transmembrane</keyword>
<dbReference type="InterPro" id="IPR000515">
    <property type="entry name" value="MetI-like"/>
</dbReference>
<feature type="domain" description="ABC transmembrane type-1" evidence="8">
    <location>
        <begin position="58"/>
        <end position="280"/>
    </location>
</feature>
<evidence type="ECO:0000256" key="2">
    <source>
        <dbReference type="ARBA" id="ARBA00022448"/>
    </source>
</evidence>
<evidence type="ECO:0000313" key="10">
    <source>
        <dbReference type="Proteomes" id="UP000249260"/>
    </source>
</evidence>
<dbReference type="AlphaFoldDB" id="A0A328U2I8"/>
<dbReference type="InterPro" id="IPR035906">
    <property type="entry name" value="MetI-like_sf"/>
</dbReference>
<keyword evidence="2 7" id="KW-0813">Transport</keyword>
<dbReference type="Pfam" id="PF00528">
    <property type="entry name" value="BPD_transp_1"/>
    <property type="match status" value="1"/>
</dbReference>
<evidence type="ECO:0000259" key="8">
    <source>
        <dbReference type="PROSITE" id="PS50928"/>
    </source>
</evidence>
<dbReference type="EMBL" id="QLUW01000002">
    <property type="protein sequence ID" value="RAP76859.1"/>
    <property type="molecule type" value="Genomic_DNA"/>
</dbReference>